<comment type="catalytic activity">
    <reaction evidence="1 12">
        <text>Hydrolysis of terminal, non-reducing beta-D-glucosyl residues with release of beta-D-glucose.</text>
        <dbReference type="EC" id="3.2.1.21"/>
    </reaction>
</comment>
<dbReference type="PRINTS" id="PR00131">
    <property type="entry name" value="GLHYDRLASE1"/>
</dbReference>
<feature type="active site" description="Nucleophile" evidence="9 11">
    <location>
        <position position="383"/>
    </location>
</feature>
<feature type="binding site" evidence="10">
    <location>
        <position position="430"/>
    </location>
    <ligand>
        <name>substrate</name>
    </ligand>
</feature>
<dbReference type="Proteomes" id="UP000501240">
    <property type="component" value="Chromosome"/>
</dbReference>
<keyword evidence="5" id="KW-0136">Cellulose degradation</keyword>
<feature type="binding site" evidence="10">
    <location>
        <position position="310"/>
    </location>
    <ligand>
        <name>substrate</name>
    </ligand>
</feature>
<dbReference type="InterPro" id="IPR018120">
    <property type="entry name" value="Glyco_hydro_1_AS"/>
</dbReference>
<dbReference type="InterPro" id="IPR033132">
    <property type="entry name" value="GH_1_N_CS"/>
</dbReference>
<keyword evidence="14" id="KW-1185">Reference proteome</keyword>
<feature type="binding site" evidence="10">
    <location>
        <position position="36"/>
    </location>
    <ligand>
        <name>substrate</name>
    </ligand>
</feature>
<dbReference type="GO" id="GO:0030245">
    <property type="term" value="P:cellulose catabolic process"/>
    <property type="evidence" value="ECO:0007669"/>
    <property type="project" value="UniProtKB-KW"/>
</dbReference>
<keyword evidence="4 12" id="KW-0378">Hydrolase</keyword>
<dbReference type="RefSeq" id="WP_428993799.1">
    <property type="nucleotide sequence ID" value="NZ_CP053892.1"/>
</dbReference>
<feature type="binding site" evidence="10">
    <location>
        <position position="137"/>
    </location>
    <ligand>
        <name>substrate</name>
    </ligand>
</feature>
<dbReference type="EMBL" id="CP053892">
    <property type="protein sequence ID" value="QKG20926.1"/>
    <property type="molecule type" value="Genomic_DNA"/>
</dbReference>
<feature type="active site" description="Proton donor" evidence="9">
    <location>
        <position position="182"/>
    </location>
</feature>
<evidence type="ECO:0000256" key="10">
    <source>
        <dbReference type="PIRSR" id="PIRSR617736-2"/>
    </source>
</evidence>
<dbReference type="InterPro" id="IPR017853">
    <property type="entry name" value="GH"/>
</dbReference>
<gene>
    <name evidence="13" type="ORF">ACTIVE_2564</name>
</gene>
<evidence type="ECO:0000256" key="4">
    <source>
        <dbReference type="ARBA" id="ARBA00022801"/>
    </source>
</evidence>
<dbReference type="PANTHER" id="PTHR10353:SF36">
    <property type="entry name" value="LP05116P"/>
    <property type="match status" value="1"/>
</dbReference>
<evidence type="ECO:0000256" key="9">
    <source>
        <dbReference type="PIRSR" id="PIRSR617736-1"/>
    </source>
</evidence>
<evidence type="ECO:0000313" key="14">
    <source>
        <dbReference type="Proteomes" id="UP000501240"/>
    </source>
</evidence>
<keyword evidence="6" id="KW-0119">Carbohydrate metabolism</keyword>
<evidence type="ECO:0000256" key="11">
    <source>
        <dbReference type="PROSITE-ProRule" id="PRU10055"/>
    </source>
</evidence>
<dbReference type="PROSITE" id="PS00572">
    <property type="entry name" value="GLYCOSYL_HYDROL_F1_1"/>
    <property type="match status" value="1"/>
</dbReference>
<accession>A0A7D3ZWH7</accession>
<name>A0A7D3ZWH7_ACTVE</name>
<dbReference type="GO" id="GO:0008422">
    <property type="term" value="F:beta-glucosidase activity"/>
    <property type="evidence" value="ECO:0007669"/>
    <property type="project" value="UniProtKB-EC"/>
</dbReference>
<evidence type="ECO:0000256" key="3">
    <source>
        <dbReference type="ARBA" id="ARBA00012744"/>
    </source>
</evidence>
<dbReference type="PROSITE" id="PS00653">
    <property type="entry name" value="GLYCOSYL_HYDROL_F1_2"/>
    <property type="match status" value="1"/>
</dbReference>
<dbReference type="InterPro" id="IPR017736">
    <property type="entry name" value="Glyco_hydro_1_beta-glucosidase"/>
</dbReference>
<feature type="binding site" evidence="10">
    <location>
        <position position="181"/>
    </location>
    <ligand>
        <name>substrate</name>
    </ligand>
</feature>
<dbReference type="InterPro" id="IPR001360">
    <property type="entry name" value="Glyco_hydro_1"/>
</dbReference>
<sequence length="480" mass="52268">MTSLESSAVQDDAGAPETALRFPTGFRWGAATAAYQVEGAAAEDGRGPSIWDTFAHTPGKVLGGDTGDVAVDHYHRFPEDVALMRDLGLTSYRFSISWPRVQPAGAGTANGPGLDFYRRLCDALLEAGIEPWPTLYHWDLPQPLEDAGGWPERDTAYRFADYAELVHEAIGDRVKHWTTVNEPWCAAFLGYASGDHAPGRLDPSGSLLAAHHLMLGHGLAVQAMRGRHPDNRFGAAVNLYAVSPATGDPADVDAARRIDGMQNRLFLDPLLLGRYPEDVLADTARHGFEPDAADLAVINQPLDQLGINYYTRHTVAGTPGEAAQTASGPFAVHSPWVGSEHVRFVEAGRPVTGMGWEIDEGGLHEVLTRVAREYPAVPLYITENGAGYDETPDEDGTVHDAERIAYIDAHLRACHDAIADGVPLAGYFTWSLLDNFEWAWGYSKRFGLIRVDYATQLRTPKDSARWYADVIGRNGLPGQG</sequence>
<dbReference type="GO" id="GO:0005829">
    <property type="term" value="C:cytosol"/>
    <property type="evidence" value="ECO:0007669"/>
    <property type="project" value="TreeGrafter"/>
</dbReference>
<dbReference type="PANTHER" id="PTHR10353">
    <property type="entry name" value="GLYCOSYL HYDROLASE"/>
    <property type="match status" value="1"/>
</dbReference>
<dbReference type="AlphaFoldDB" id="A0A7D3ZWH7"/>
<evidence type="ECO:0000256" key="8">
    <source>
        <dbReference type="ARBA" id="ARBA00023326"/>
    </source>
</evidence>
<evidence type="ECO:0000256" key="1">
    <source>
        <dbReference type="ARBA" id="ARBA00000448"/>
    </source>
</evidence>
<evidence type="ECO:0000313" key="13">
    <source>
        <dbReference type="EMBL" id="QKG20926.1"/>
    </source>
</evidence>
<dbReference type="EC" id="3.2.1.21" evidence="3 12"/>
<evidence type="ECO:0000256" key="7">
    <source>
        <dbReference type="ARBA" id="ARBA00023295"/>
    </source>
</evidence>
<keyword evidence="7 12" id="KW-0326">Glycosidase</keyword>
<protein>
    <recommendedName>
        <fullName evidence="3 12">Beta-glucosidase</fullName>
        <ecNumber evidence="3 12">3.2.1.21</ecNumber>
    </recommendedName>
</protein>
<organism evidence="13 14">
    <name type="scientific">Actinomadura verrucosospora</name>
    <dbReference type="NCBI Taxonomy" id="46165"/>
    <lineage>
        <taxon>Bacteria</taxon>
        <taxon>Bacillati</taxon>
        <taxon>Actinomycetota</taxon>
        <taxon>Actinomycetes</taxon>
        <taxon>Streptosporangiales</taxon>
        <taxon>Thermomonosporaceae</taxon>
        <taxon>Actinomadura</taxon>
    </lineage>
</organism>
<evidence type="ECO:0000256" key="6">
    <source>
        <dbReference type="ARBA" id="ARBA00023277"/>
    </source>
</evidence>
<dbReference type="Pfam" id="PF00232">
    <property type="entry name" value="Glyco_hydro_1"/>
    <property type="match status" value="1"/>
</dbReference>
<comment type="similarity">
    <text evidence="2 12">Belongs to the glycosyl hydrolase 1 family.</text>
</comment>
<dbReference type="NCBIfam" id="TIGR03356">
    <property type="entry name" value="BGL"/>
    <property type="match status" value="1"/>
</dbReference>
<reference evidence="13 14" key="1">
    <citation type="submission" date="2020-05" db="EMBL/GenBank/DDBJ databases">
        <title>Actinomadura verrucosospora NRRL-B18236 (PFL_A860) Genome sequencing and assembly.</title>
        <authorList>
            <person name="Samborskyy M."/>
        </authorList>
    </citation>
    <scope>NUCLEOTIDE SEQUENCE [LARGE SCALE GENOMIC DNA]</scope>
    <source>
        <strain evidence="13 14">NRRL:B18236</strain>
    </source>
</reference>
<proteinExistence type="inferred from homology"/>
<evidence type="ECO:0000256" key="12">
    <source>
        <dbReference type="RuleBase" id="RU361175"/>
    </source>
</evidence>
<dbReference type="FunFam" id="3.20.20.80:FF:000004">
    <property type="entry name" value="Beta-glucosidase 6-phospho-beta-glucosidase"/>
    <property type="match status" value="1"/>
</dbReference>
<dbReference type="SUPFAM" id="SSF51445">
    <property type="entry name" value="(Trans)glycosidases"/>
    <property type="match status" value="1"/>
</dbReference>
<keyword evidence="8" id="KW-0624">Polysaccharide degradation</keyword>
<dbReference type="Gene3D" id="3.20.20.80">
    <property type="entry name" value="Glycosidases"/>
    <property type="match status" value="1"/>
</dbReference>
<feature type="binding site" evidence="10">
    <location>
        <begin position="437"/>
        <end position="438"/>
    </location>
    <ligand>
        <name>substrate</name>
    </ligand>
</feature>
<evidence type="ECO:0000256" key="5">
    <source>
        <dbReference type="ARBA" id="ARBA00023001"/>
    </source>
</evidence>
<evidence type="ECO:0000256" key="2">
    <source>
        <dbReference type="ARBA" id="ARBA00010838"/>
    </source>
</evidence>